<keyword evidence="5 8" id="KW-1133">Transmembrane helix</keyword>
<evidence type="ECO:0000256" key="4">
    <source>
        <dbReference type="ARBA" id="ARBA00022692"/>
    </source>
</evidence>
<dbReference type="KEGG" id="aarc:G127AT_05340"/>
<feature type="transmembrane region" description="Helical" evidence="8">
    <location>
        <begin position="105"/>
        <end position="122"/>
    </location>
</feature>
<evidence type="ECO:0000313" key="10">
    <source>
        <dbReference type="EMBL" id="QTX05630.1"/>
    </source>
</evidence>
<proteinExistence type="inferred from homology"/>
<dbReference type="PRINTS" id="PR01837">
    <property type="entry name" value="MGTCSAPBPROT"/>
</dbReference>
<keyword evidence="11" id="KW-1185">Reference proteome</keyword>
<dbReference type="Pfam" id="PF02308">
    <property type="entry name" value="MgtC"/>
    <property type="match status" value="1"/>
</dbReference>
<feature type="transmembrane region" description="Helical" evidence="8">
    <location>
        <begin position="152"/>
        <end position="173"/>
    </location>
</feature>
<evidence type="ECO:0000256" key="3">
    <source>
        <dbReference type="ARBA" id="ARBA00022475"/>
    </source>
</evidence>
<evidence type="ECO:0000256" key="6">
    <source>
        <dbReference type="ARBA" id="ARBA00023136"/>
    </source>
</evidence>
<feature type="transmembrane region" description="Helical" evidence="8">
    <location>
        <begin position="127"/>
        <end position="146"/>
    </location>
</feature>
<evidence type="ECO:0000256" key="8">
    <source>
        <dbReference type="SAM" id="Phobius"/>
    </source>
</evidence>
<evidence type="ECO:0000256" key="2">
    <source>
        <dbReference type="ARBA" id="ARBA00009298"/>
    </source>
</evidence>
<evidence type="ECO:0000259" key="9">
    <source>
        <dbReference type="Pfam" id="PF02308"/>
    </source>
</evidence>
<organism evidence="10 11">
    <name type="scientific">Agromyces archimandritae</name>
    <dbReference type="NCBI Taxonomy" id="2781962"/>
    <lineage>
        <taxon>Bacteria</taxon>
        <taxon>Bacillati</taxon>
        <taxon>Actinomycetota</taxon>
        <taxon>Actinomycetes</taxon>
        <taxon>Micrococcales</taxon>
        <taxon>Microbacteriaceae</taxon>
        <taxon>Agromyces</taxon>
    </lineage>
</organism>
<sequence length="270" mass="28704">MTATSSSTCARRGRSHQGRSRRGRSHRGGALTDFFTDSTGIEIEFMLATFILCSFIGIERQVRQKSAGYRTHVLVGLGSCAFTLVSSYGFAAVLGPDVALDPSRIAAQIVSGIGFLGAGVIFKGRNVVRGLTTAATVWVAAAVGMACGAGMLSLGVVLTLLHLVTLFLVAPLVRRMPTADRKRLVKITYADGEGVLRSVLGLASSMGFATSIARSRRIDGEHGPSVAMDIRFHGRQPVRDLVPPLMELPGVERVSVQGERGDPTEDDDSM</sequence>
<accession>A0A975IPI3</accession>
<gene>
    <name evidence="10" type="ORF">G127AT_05340</name>
</gene>
<keyword evidence="4 8" id="KW-0812">Transmembrane</keyword>
<protein>
    <submittedName>
        <fullName evidence="10">MgtC/SapB family protein</fullName>
    </submittedName>
</protein>
<feature type="domain" description="MgtC/SapB/SrpB/YhiD N-terminal" evidence="9">
    <location>
        <begin position="47"/>
        <end position="174"/>
    </location>
</feature>
<dbReference type="InterPro" id="IPR003416">
    <property type="entry name" value="MgtC/SapB/SrpB/YhiD_fam"/>
</dbReference>
<evidence type="ECO:0000256" key="7">
    <source>
        <dbReference type="SAM" id="MobiDB-lite"/>
    </source>
</evidence>
<reference evidence="10" key="1">
    <citation type="submission" date="2021-03" db="EMBL/GenBank/DDBJ databases">
        <title>Agromyces archimandritus sp. nov., isolated from the cockroach Archimandrita tessellata.</title>
        <authorList>
            <person name="Guzman J."/>
            <person name="Ortuzar M."/>
            <person name="Poehlein A."/>
            <person name="Daniel R."/>
            <person name="Trujillo M."/>
            <person name="Vilcinskas A."/>
        </authorList>
    </citation>
    <scope>NUCLEOTIDE SEQUENCE</scope>
    <source>
        <strain evidence="10">G127AT</strain>
    </source>
</reference>
<evidence type="ECO:0000256" key="1">
    <source>
        <dbReference type="ARBA" id="ARBA00004651"/>
    </source>
</evidence>
<dbReference type="PANTHER" id="PTHR33778">
    <property type="entry name" value="PROTEIN MGTC"/>
    <property type="match status" value="1"/>
</dbReference>
<name>A0A975IPI3_9MICO</name>
<dbReference type="AlphaFoldDB" id="A0A975IPI3"/>
<keyword evidence="3" id="KW-1003">Cell membrane</keyword>
<evidence type="ECO:0000313" key="11">
    <source>
        <dbReference type="Proteomes" id="UP000671914"/>
    </source>
</evidence>
<feature type="transmembrane region" description="Helical" evidence="8">
    <location>
        <begin position="71"/>
        <end position="93"/>
    </location>
</feature>
<dbReference type="InterPro" id="IPR049177">
    <property type="entry name" value="MgtC_SapB_SrpB_YhiD_N"/>
</dbReference>
<feature type="region of interest" description="Disordered" evidence="7">
    <location>
        <begin position="1"/>
        <end position="26"/>
    </location>
</feature>
<comment type="subcellular location">
    <subcellularLocation>
        <location evidence="1">Cell membrane</location>
        <topology evidence="1">Multi-pass membrane protein</topology>
    </subcellularLocation>
</comment>
<dbReference type="GO" id="GO:0005886">
    <property type="term" value="C:plasma membrane"/>
    <property type="evidence" value="ECO:0007669"/>
    <property type="project" value="UniProtKB-SubCell"/>
</dbReference>
<feature type="compositionally biased region" description="Basic residues" evidence="7">
    <location>
        <begin position="11"/>
        <end position="26"/>
    </location>
</feature>
<dbReference type="EMBL" id="CP071696">
    <property type="protein sequence ID" value="QTX05630.1"/>
    <property type="molecule type" value="Genomic_DNA"/>
</dbReference>
<keyword evidence="6 8" id="KW-0472">Membrane</keyword>
<dbReference type="PANTHER" id="PTHR33778:SF1">
    <property type="entry name" value="MAGNESIUM TRANSPORTER YHID-RELATED"/>
    <property type="match status" value="1"/>
</dbReference>
<comment type="similarity">
    <text evidence="2">Belongs to the MgtC/SapB family.</text>
</comment>
<evidence type="ECO:0000256" key="5">
    <source>
        <dbReference type="ARBA" id="ARBA00022989"/>
    </source>
</evidence>
<dbReference type="Proteomes" id="UP000671914">
    <property type="component" value="Chromosome"/>
</dbReference>